<feature type="signal peptide" evidence="1">
    <location>
        <begin position="1"/>
        <end position="28"/>
    </location>
</feature>
<dbReference type="EMBL" id="BLXO01000001">
    <property type="protein sequence ID" value="GFN45282.1"/>
    <property type="molecule type" value="Genomic_DNA"/>
</dbReference>
<reference evidence="2 3" key="1">
    <citation type="submission" date="2020-06" db="EMBL/GenBank/DDBJ databases">
        <title>The genome sequence of Candidatus Regiella insecticola strain Tut.</title>
        <authorList>
            <person name="Nikoh N."/>
            <person name="Tsuchida T."/>
            <person name="Koga R."/>
            <person name="Oshima K."/>
            <person name="Hattori M."/>
            <person name="Fukatsu T."/>
        </authorList>
    </citation>
    <scope>NUCLEOTIDE SEQUENCE [LARGE SCALE GENOMIC DNA]</scope>
    <source>
        <strain evidence="2 3">Tut</strain>
    </source>
</reference>
<evidence type="ECO:0000256" key="1">
    <source>
        <dbReference type="SAM" id="SignalP"/>
    </source>
</evidence>
<evidence type="ECO:0000313" key="2">
    <source>
        <dbReference type="EMBL" id="GFN45282.1"/>
    </source>
</evidence>
<accession>A0A6L2ZL17</accession>
<protein>
    <submittedName>
        <fullName evidence="2">Uncharacterized protein</fullName>
    </submittedName>
</protein>
<dbReference type="Proteomes" id="UP000504714">
    <property type="component" value="Unassembled WGS sequence"/>
</dbReference>
<name>A0A6L2ZL17_9ENTR</name>
<proteinExistence type="predicted"/>
<dbReference type="AlphaFoldDB" id="A0A6L2ZL17"/>
<keyword evidence="1" id="KW-0732">Signal</keyword>
<gene>
    <name evidence="2" type="ORF">RINTU1_03570</name>
</gene>
<feature type="chain" id="PRO_5026905689" evidence="1">
    <location>
        <begin position="29"/>
        <end position="383"/>
    </location>
</feature>
<sequence>MSITIIKSKNRFHSMLVGLLLMMTTAEGAAQASRVNIDANFKPHINDKTFQNLIHMGGNCFNKKSRLSDDGKKLILHLCRMVNNGWVQIQSDNSPKAGLYFAGFSSKLEFRNNSGYSFPVPFKVTKFEVKFDKKQDNTNTVESWDFSCNVLSDGTPCHEILPLYSFFALKEISITAEFTLPDPLTIESGAYFTDQELIFDLGETFSLPEALFHIGFYLKVDHELQITPQAGAKPSVLLEPKGGWEDYWANYDEKKRIALHARSSFGISSSGPLTFTAYLKCEQTEGEHCAIRSDKDPSITVPVESSLTLPFNINKENQEKVKKQLLKVGKDLNNNIFNAINRVEDGIGHIDFKVKRSDVADMIGRGADTYRGTVTVIFDLDLL</sequence>
<organism evidence="2 3">
    <name type="scientific">Candidatus Regiella insecticola</name>
    <dbReference type="NCBI Taxonomy" id="138073"/>
    <lineage>
        <taxon>Bacteria</taxon>
        <taxon>Pseudomonadati</taxon>
        <taxon>Pseudomonadota</taxon>
        <taxon>Gammaproteobacteria</taxon>
        <taxon>Enterobacterales</taxon>
        <taxon>Enterobacteriaceae</taxon>
        <taxon>aphid secondary symbionts</taxon>
        <taxon>Candidatus Regiella</taxon>
    </lineage>
</organism>
<comment type="caution">
    <text evidence="2">The sequence shown here is derived from an EMBL/GenBank/DDBJ whole genome shotgun (WGS) entry which is preliminary data.</text>
</comment>
<evidence type="ECO:0000313" key="3">
    <source>
        <dbReference type="Proteomes" id="UP000504714"/>
    </source>
</evidence>